<name>A0AAV3YWI8_9GAST</name>
<sequence length="80" mass="8432">MDVIRGISQAVPSNAGHSSDRAQIICLNCAGGKPLHQSMPNSARLGSDRGEIICSNFHPICLAIPDDAISCISQSVQTQQ</sequence>
<organism evidence="1 2">
    <name type="scientific">Plakobranchus ocellatus</name>
    <dbReference type="NCBI Taxonomy" id="259542"/>
    <lineage>
        <taxon>Eukaryota</taxon>
        <taxon>Metazoa</taxon>
        <taxon>Spiralia</taxon>
        <taxon>Lophotrochozoa</taxon>
        <taxon>Mollusca</taxon>
        <taxon>Gastropoda</taxon>
        <taxon>Heterobranchia</taxon>
        <taxon>Euthyneura</taxon>
        <taxon>Panpulmonata</taxon>
        <taxon>Sacoglossa</taxon>
        <taxon>Placobranchoidea</taxon>
        <taxon>Plakobranchidae</taxon>
        <taxon>Plakobranchus</taxon>
    </lineage>
</organism>
<protein>
    <submittedName>
        <fullName evidence="1">Uncharacterized protein</fullName>
    </submittedName>
</protein>
<gene>
    <name evidence="1" type="ORF">PoB_001310800</name>
</gene>
<dbReference type="AlphaFoldDB" id="A0AAV3YWI8"/>
<comment type="caution">
    <text evidence="1">The sequence shown here is derived from an EMBL/GenBank/DDBJ whole genome shotgun (WGS) entry which is preliminary data.</text>
</comment>
<evidence type="ECO:0000313" key="1">
    <source>
        <dbReference type="EMBL" id="GFN86602.1"/>
    </source>
</evidence>
<evidence type="ECO:0000313" key="2">
    <source>
        <dbReference type="Proteomes" id="UP000735302"/>
    </source>
</evidence>
<accession>A0AAV3YWI8</accession>
<dbReference type="Proteomes" id="UP000735302">
    <property type="component" value="Unassembled WGS sequence"/>
</dbReference>
<dbReference type="EMBL" id="BLXT01001552">
    <property type="protein sequence ID" value="GFN86602.1"/>
    <property type="molecule type" value="Genomic_DNA"/>
</dbReference>
<keyword evidence="2" id="KW-1185">Reference proteome</keyword>
<proteinExistence type="predicted"/>
<reference evidence="1 2" key="1">
    <citation type="journal article" date="2021" name="Elife">
        <title>Chloroplast acquisition without the gene transfer in kleptoplastic sea slugs, Plakobranchus ocellatus.</title>
        <authorList>
            <person name="Maeda T."/>
            <person name="Takahashi S."/>
            <person name="Yoshida T."/>
            <person name="Shimamura S."/>
            <person name="Takaki Y."/>
            <person name="Nagai Y."/>
            <person name="Toyoda A."/>
            <person name="Suzuki Y."/>
            <person name="Arimoto A."/>
            <person name="Ishii H."/>
            <person name="Satoh N."/>
            <person name="Nishiyama T."/>
            <person name="Hasebe M."/>
            <person name="Maruyama T."/>
            <person name="Minagawa J."/>
            <person name="Obokata J."/>
            <person name="Shigenobu S."/>
        </authorList>
    </citation>
    <scope>NUCLEOTIDE SEQUENCE [LARGE SCALE GENOMIC DNA]</scope>
</reference>